<dbReference type="InterPro" id="IPR014012">
    <property type="entry name" value="HSA_dom"/>
</dbReference>
<feature type="region of interest" description="Disordered" evidence="7">
    <location>
        <begin position="491"/>
        <end position="511"/>
    </location>
</feature>
<dbReference type="GO" id="GO:0006281">
    <property type="term" value="P:DNA repair"/>
    <property type="evidence" value="ECO:0007669"/>
    <property type="project" value="UniProtKB-KW"/>
</dbReference>
<evidence type="ECO:0000313" key="10">
    <source>
        <dbReference type="EMBL" id="EJK70876.1"/>
    </source>
</evidence>
<dbReference type="GO" id="GO:0003682">
    <property type="term" value="F:chromatin binding"/>
    <property type="evidence" value="ECO:0007669"/>
    <property type="project" value="TreeGrafter"/>
</dbReference>
<dbReference type="SUPFAM" id="SSF52540">
    <property type="entry name" value="P-loop containing nucleoside triphosphate hydrolases"/>
    <property type="match status" value="1"/>
</dbReference>
<feature type="region of interest" description="Disordered" evidence="7">
    <location>
        <begin position="1079"/>
        <end position="1105"/>
    </location>
</feature>
<keyword evidence="11" id="KW-1185">Reference proteome</keyword>
<dbReference type="Gene3D" id="1.10.10.60">
    <property type="entry name" value="Homeodomain-like"/>
    <property type="match status" value="1"/>
</dbReference>
<feature type="compositionally biased region" description="Low complexity" evidence="7">
    <location>
        <begin position="1760"/>
        <end position="1769"/>
    </location>
</feature>
<feature type="region of interest" description="Disordered" evidence="7">
    <location>
        <begin position="130"/>
        <end position="149"/>
    </location>
</feature>
<evidence type="ECO:0000256" key="4">
    <source>
        <dbReference type="ARBA" id="ARBA00022853"/>
    </source>
</evidence>
<comment type="subcellular location">
    <subcellularLocation>
        <location evidence="1">Nucleus</location>
    </subcellularLocation>
</comment>
<evidence type="ECO:0000256" key="1">
    <source>
        <dbReference type="ARBA" id="ARBA00004123"/>
    </source>
</evidence>
<feature type="compositionally biased region" description="Polar residues" evidence="7">
    <location>
        <begin position="61"/>
        <end position="81"/>
    </location>
</feature>
<dbReference type="OrthoDB" id="372624at2759"/>
<dbReference type="InterPro" id="IPR027417">
    <property type="entry name" value="P-loop_NTPase"/>
</dbReference>
<dbReference type="CDD" id="cd00167">
    <property type="entry name" value="SANT"/>
    <property type="match status" value="1"/>
</dbReference>
<dbReference type="PROSITE" id="PS50090">
    <property type="entry name" value="MYB_LIKE"/>
    <property type="match status" value="1"/>
</dbReference>
<dbReference type="Gene3D" id="3.40.50.300">
    <property type="entry name" value="P-loop containing nucleotide triphosphate hydrolases"/>
    <property type="match status" value="1"/>
</dbReference>
<dbReference type="GO" id="GO:0035267">
    <property type="term" value="C:NuA4 histone acetyltransferase complex"/>
    <property type="evidence" value="ECO:0007669"/>
    <property type="project" value="UniProtKB-ARBA"/>
</dbReference>
<keyword evidence="3" id="KW-0227">DNA damage</keyword>
<evidence type="ECO:0000256" key="2">
    <source>
        <dbReference type="ARBA" id="ARBA00008913"/>
    </source>
</evidence>
<feature type="compositionally biased region" description="Polar residues" evidence="7">
    <location>
        <begin position="285"/>
        <end position="305"/>
    </location>
</feature>
<feature type="region of interest" description="Disordered" evidence="7">
    <location>
        <begin position="229"/>
        <end position="305"/>
    </location>
</feature>
<feature type="domain" description="Myb-like" evidence="8">
    <location>
        <begin position="1574"/>
        <end position="1644"/>
    </location>
</feature>
<dbReference type="PANTHER" id="PTHR46459:SF1">
    <property type="entry name" value="E1A-BINDING PROTEIN P400"/>
    <property type="match status" value="1"/>
</dbReference>
<evidence type="ECO:0008006" key="12">
    <source>
        <dbReference type="Google" id="ProtNLM"/>
    </source>
</evidence>
<feature type="region of interest" description="Disordered" evidence="7">
    <location>
        <begin position="162"/>
        <end position="212"/>
    </location>
</feature>
<dbReference type="SMART" id="SM00717">
    <property type="entry name" value="SANT"/>
    <property type="match status" value="1"/>
</dbReference>
<keyword evidence="6" id="KW-0539">Nucleus</keyword>
<dbReference type="SUPFAM" id="SSF46689">
    <property type="entry name" value="Homeodomain-like"/>
    <property type="match status" value="1"/>
</dbReference>
<dbReference type="Pfam" id="PF07529">
    <property type="entry name" value="HSA"/>
    <property type="match status" value="1"/>
</dbReference>
<dbReference type="GO" id="GO:0005634">
    <property type="term" value="C:nucleus"/>
    <property type="evidence" value="ECO:0007669"/>
    <property type="project" value="UniProtKB-SubCell"/>
</dbReference>
<feature type="region of interest" description="Disordered" evidence="7">
    <location>
        <begin position="1441"/>
        <end position="1462"/>
    </location>
</feature>
<feature type="region of interest" description="Disordered" evidence="7">
    <location>
        <begin position="378"/>
        <end position="407"/>
    </location>
</feature>
<feature type="region of interest" description="Disordered" evidence="7">
    <location>
        <begin position="1"/>
        <end position="81"/>
    </location>
</feature>
<evidence type="ECO:0000256" key="5">
    <source>
        <dbReference type="ARBA" id="ARBA00023204"/>
    </source>
</evidence>
<evidence type="ECO:0000313" key="11">
    <source>
        <dbReference type="Proteomes" id="UP000266841"/>
    </source>
</evidence>
<name>K0TBR2_THAOC</name>
<feature type="compositionally biased region" description="Basic residues" evidence="7">
    <location>
        <begin position="1090"/>
        <end position="1099"/>
    </location>
</feature>
<dbReference type="InterPro" id="IPR038718">
    <property type="entry name" value="SNF2-like_sf"/>
</dbReference>
<proteinExistence type="inferred from homology"/>
<protein>
    <recommendedName>
        <fullName evidence="12">Myb-like domain-containing protein</fullName>
    </recommendedName>
</protein>
<feature type="compositionally biased region" description="Polar residues" evidence="7">
    <location>
        <begin position="229"/>
        <end position="253"/>
    </location>
</feature>
<dbReference type="EMBL" id="AGNL01007940">
    <property type="protein sequence ID" value="EJK70876.1"/>
    <property type="molecule type" value="Genomic_DNA"/>
</dbReference>
<feature type="domain" description="HSA" evidence="9">
    <location>
        <begin position="331"/>
        <end position="416"/>
    </location>
</feature>
<evidence type="ECO:0000259" key="8">
    <source>
        <dbReference type="PROSITE" id="PS50090"/>
    </source>
</evidence>
<dbReference type="GO" id="GO:0006325">
    <property type="term" value="P:chromatin organization"/>
    <property type="evidence" value="ECO:0007669"/>
    <property type="project" value="UniProtKB-KW"/>
</dbReference>
<dbReference type="Gene3D" id="3.40.50.10810">
    <property type="entry name" value="Tandem AAA-ATPase domain"/>
    <property type="match status" value="1"/>
</dbReference>
<dbReference type="PROSITE" id="PS51204">
    <property type="entry name" value="HSA"/>
    <property type="match status" value="1"/>
</dbReference>
<dbReference type="SMART" id="SM00573">
    <property type="entry name" value="HSA"/>
    <property type="match status" value="1"/>
</dbReference>
<feature type="compositionally biased region" description="Polar residues" evidence="7">
    <location>
        <begin position="7"/>
        <end position="16"/>
    </location>
</feature>
<evidence type="ECO:0000259" key="9">
    <source>
        <dbReference type="PROSITE" id="PS51204"/>
    </source>
</evidence>
<dbReference type="Pfam" id="PF13921">
    <property type="entry name" value="Myb_DNA-bind_6"/>
    <property type="match status" value="1"/>
</dbReference>
<feature type="compositionally biased region" description="Basic and acidic residues" evidence="7">
    <location>
        <begin position="38"/>
        <end position="47"/>
    </location>
</feature>
<keyword evidence="4" id="KW-0156">Chromatin regulator</keyword>
<dbReference type="InterPro" id="IPR001005">
    <property type="entry name" value="SANT/Myb"/>
</dbReference>
<feature type="region of interest" description="Disordered" evidence="7">
    <location>
        <begin position="1355"/>
        <end position="1382"/>
    </location>
</feature>
<evidence type="ECO:0000256" key="3">
    <source>
        <dbReference type="ARBA" id="ARBA00022763"/>
    </source>
</evidence>
<reference evidence="10 11" key="1">
    <citation type="journal article" date="2012" name="Genome Biol.">
        <title>Genome and low-iron response of an oceanic diatom adapted to chronic iron limitation.</title>
        <authorList>
            <person name="Lommer M."/>
            <person name="Specht M."/>
            <person name="Roy A.S."/>
            <person name="Kraemer L."/>
            <person name="Andreson R."/>
            <person name="Gutowska M.A."/>
            <person name="Wolf J."/>
            <person name="Bergner S.V."/>
            <person name="Schilhabel M.B."/>
            <person name="Klostermeier U.C."/>
            <person name="Beiko R.G."/>
            <person name="Rosenstiel P."/>
            <person name="Hippler M."/>
            <person name="Laroche J."/>
        </authorList>
    </citation>
    <scope>NUCLEOTIDE SEQUENCE [LARGE SCALE GENOMIC DNA]</scope>
    <source>
        <strain evidence="10 11">CCMP1005</strain>
    </source>
</reference>
<evidence type="ECO:0000256" key="6">
    <source>
        <dbReference type="ARBA" id="ARBA00023242"/>
    </source>
</evidence>
<dbReference type="eggNOG" id="KOG0391">
    <property type="taxonomic scope" value="Eukaryota"/>
</dbReference>
<keyword evidence="5" id="KW-0234">DNA repair</keyword>
<comment type="similarity">
    <text evidence="2">Belongs to the EAF1 family.</text>
</comment>
<comment type="caution">
    <text evidence="10">The sequence shown here is derived from an EMBL/GenBank/DDBJ whole genome shotgun (WGS) entry which is preliminary data.</text>
</comment>
<feature type="region of interest" description="Disordered" evidence="7">
    <location>
        <begin position="1745"/>
        <end position="1779"/>
    </location>
</feature>
<gene>
    <name evidence="10" type="ORF">THAOC_07731</name>
</gene>
<dbReference type="PANTHER" id="PTHR46459">
    <property type="entry name" value="E1A-BINDING PROTEIN P400-RELATED"/>
    <property type="match status" value="1"/>
</dbReference>
<organism evidence="10 11">
    <name type="scientific">Thalassiosira oceanica</name>
    <name type="common">Marine diatom</name>
    <dbReference type="NCBI Taxonomy" id="159749"/>
    <lineage>
        <taxon>Eukaryota</taxon>
        <taxon>Sar</taxon>
        <taxon>Stramenopiles</taxon>
        <taxon>Ochrophyta</taxon>
        <taxon>Bacillariophyta</taxon>
        <taxon>Coscinodiscophyceae</taxon>
        <taxon>Thalassiosirophycidae</taxon>
        <taxon>Thalassiosirales</taxon>
        <taxon>Thalassiosiraceae</taxon>
        <taxon>Thalassiosira</taxon>
    </lineage>
</organism>
<sequence>MSPDGSGVTSMSTPTAVSDEVESQDEVLRSSDSTNSQRESENGHGEEAQPCDGADDGGPTRQVQPASAAMPTTVTSQDVSSSNQIMASIAHRRKLLKWIRQGRMKSESLRARMISGECPSFIDAMLNQHNADVSNPRPEDLVNNSSNSLERQNYEKLRKIAHARSSSTSKLLKKQKSSSQVDGKARRGSLASKKPTQGPKKKGEANIAGEEVKQSCNLEDKAPIANSAAQTSKAIVQQPNSTAAGVDPSQSSEMPYVDKKKYKKRSSIKKPDTTTLHPKAPQQHAAKTSSANGQPSKEQTPSQQQYIPSSIAVQLLQRKDELTLHSLGLPSQPPRFPKRIRTQWDCVLDEVKWMATDFIEERKWKTAFSTKLSRELMKHTKEGKKRRGSVSARRGNGKVGSTPAKATEARGRRYMADINPIFVKPSGEDLRHARNVAQLMSSKINGQWDRVVNGDVCASEEERPSRFDLVKCEMIGACCDQSFPETNFSAEQVRETSGATDNKQQQLSPTELDSDQITAQLRLISTSMKSIRDKCSGAFVHGDCQQSLNCSVELNSSQLESVNLVDNFWASVAISPRSAVLLGGNLGCGKTVSACALLWKYRDTGRQLIVCSSDGLRRWKDELTRFDDGWDIFIASSVDDIGHSESAITICNYSTFECVGDAHFIFKTLVLDLRRHVGSCDGTLDSVKWWVHLNKFATRNDDMNRLVVEQTDFAYNRLLPSGVGDTGKKRYDQLLAMKLAYMSHPSIFHSTQLSIGKRAVAWAKRHSTPSLGREGIRSTLTSALASMLDCCTVVVATADAVICDGLQDLPAFSWELRSCELGSEQRVVYDQCCYGIQMNENEDIANDLMRLRRVCLHSNVGAMQSVCALTRSSTHSEPDFSLASSISRQSSKMTELMSLLAIYGHDVSQARSFILNVNIDSLPSGGTAGSDERTKVVILATLPEAQQLTSTFLRSIGLSHEVLTNCGLGSALSRRRSQEVLSRFNFTEDDGRNVDILVAPPLSLSSLVTGGTLLSADVIISVDEDWSGREALHINSILTKTRVHRLASSQEPPRLIKLICQNTCEETFLCDGKMFSVDPQPADLGGGEHNKRRSRRSARRSVQDVNNAAGVDNEITAGERMFIRVDTSRSANHLSVDRDGYLVLSDRKHAFNGDQIGSNILRHRGSDLSAVLRASAMVSTNGSLFLPLAAADAFDEVSVTASIVKSEQESVVSLSFRDTNICPSGVGRSIGEGPSICNYMKTTGQRQSRTKQNGRVQLKSLDCANEEISTSEETGNKSGDVSPILTYTLPEHSSRGRAEDSQYMDVASCSDAERNSFAYCYSLFNDSAANAEPNVYSPAFLPHLLQMHRSASRQSFASEDFPGRHLRSSSPNDPATLFSPRELSKKHDLVEADVYQHRGLESNMNADIIDLRGNLSEALTSQSWPALNAIIIVAQKRLLDDSSDAASQPPTKKTKGGSLSPRISQSSLRQKFFQHGNLPSQSFSANEGVKDKFATTLLGRVRLRQSLNDIVTGEESDNTIGESVHSIRRKRSAPNVCPSILFDKTHLAMLEGKSGISLPMGVKNSRMAKKYLHSMQESSEPWSAAEDSLLKDTVARYGNNWHMVAEFMSTHRNSMIPVDERSSLNGALSLRSPSQCLGRWGQLCTSLDPVTDGKLNPLSTSCSEEVMPRFKDKTAEASTSTRIEHLCDISKKRRAVANPTINQGSTHQSHNEAVQTARSNMVTAAGGVAPQRLEMWPLELLDYTRRNHKRPKQRERNYQSPAPAHSPASEANREPVGSSGEPAFWLAAAGGYQWLGRMT</sequence>
<dbReference type="Proteomes" id="UP000266841">
    <property type="component" value="Unassembled WGS sequence"/>
</dbReference>
<accession>K0TBR2</accession>
<evidence type="ECO:0000256" key="7">
    <source>
        <dbReference type="SAM" id="MobiDB-lite"/>
    </source>
</evidence>
<dbReference type="InterPro" id="IPR009057">
    <property type="entry name" value="Homeodomain-like_sf"/>
</dbReference>